<keyword evidence="3" id="KW-0614">Plasmid</keyword>
<dbReference type="eggNOG" id="COG1910">
    <property type="taxonomic scope" value="Bacteria"/>
</dbReference>
<evidence type="ECO:0000259" key="2">
    <source>
        <dbReference type="Pfam" id="PF12728"/>
    </source>
</evidence>
<dbReference type="HOGENOM" id="CLU_053344_0_0_9"/>
<geneLocation type="plasmid" evidence="3 4">
    <name>EAL2_808p</name>
</geneLocation>
<sequence length="318" mass="35634">MSENTALTPQEVADILKITKNTVYQLVKRGELSAYRVGNRLRIDYHDVLAYKNKTISLRSDMFENPPSDQIKTQAKAHIMTSNLGVMVISGKDILLDILARHIEMHPNGFPALRSYTGSYNGLYALYQGNVHLATAHLWDGDTGEYNTPFVRRMLPGIPAAIVHLACRIQGFYVQKGNPKGIKDWLDFKRDDIKIVNREKGSGTRVLLDENLRLLGIQRKTIRGYEHECTSHLAAASTVARCEADIGIGSEKTAQQVGGIDFIPIQKEKLEMIIIKEDWELPAFQTILQIVRSPEFRAELEGIGGYDLSQLGKIVAET</sequence>
<evidence type="ECO:0000313" key="4">
    <source>
        <dbReference type="Proteomes" id="UP000019591"/>
    </source>
</evidence>
<reference evidence="3 4" key="1">
    <citation type="journal article" date="2014" name="Genome Announc.">
        <title>Complete Genome Sequence of Amino Acid-Utilizing Eubacterium acidaminophilum al-2 (DSM 3953).</title>
        <authorList>
            <person name="Poehlein A."/>
            <person name="Andreesen J.R."/>
            <person name="Daniel R."/>
        </authorList>
    </citation>
    <scope>NUCLEOTIDE SEQUENCE [LARGE SCALE GENOMIC DNA]</scope>
    <source>
        <strain evidence="3 4">DSM 3953</strain>
        <plasmid evidence="4">Plasmid EAL2_808p</plasmid>
    </source>
</reference>
<dbReference type="SUPFAM" id="SSF53850">
    <property type="entry name" value="Periplasmic binding protein-like II"/>
    <property type="match status" value="1"/>
</dbReference>
<dbReference type="InterPro" id="IPR009061">
    <property type="entry name" value="DNA-bd_dom_put_sf"/>
</dbReference>
<protein>
    <submittedName>
        <fullName evidence="3">DNA binding domain protein, excisionase family</fullName>
    </submittedName>
</protein>
<evidence type="ECO:0000259" key="1">
    <source>
        <dbReference type="Pfam" id="PF12727"/>
    </source>
</evidence>
<dbReference type="AlphaFoldDB" id="W8TNR9"/>
<dbReference type="InterPro" id="IPR024370">
    <property type="entry name" value="PBP_domain"/>
</dbReference>
<accession>W8TNR9</accession>
<dbReference type="EMBL" id="CP007453">
    <property type="protein sequence ID" value="AHM57807.1"/>
    <property type="molecule type" value="Genomic_DNA"/>
</dbReference>
<dbReference type="SUPFAM" id="SSF46955">
    <property type="entry name" value="Putative DNA-binding domain"/>
    <property type="match status" value="1"/>
</dbReference>
<dbReference type="OrthoDB" id="9804758at2"/>
<evidence type="ECO:0000313" key="3">
    <source>
        <dbReference type="EMBL" id="AHM57807.1"/>
    </source>
</evidence>
<dbReference type="Gene3D" id="3.40.190.10">
    <property type="entry name" value="Periplasmic binding protein-like II"/>
    <property type="match status" value="1"/>
</dbReference>
<name>W8TNR9_PEPAC</name>
<feature type="domain" description="Helix-turn-helix" evidence="2">
    <location>
        <begin position="7"/>
        <end position="54"/>
    </location>
</feature>
<dbReference type="InterPro" id="IPR041657">
    <property type="entry name" value="HTH_17"/>
</dbReference>
<dbReference type="PATRIC" id="fig|1286171.3.peg.2478"/>
<dbReference type="RefSeq" id="WP_025436679.1">
    <property type="nucleotide sequence ID" value="NZ_CP007453.1"/>
</dbReference>
<dbReference type="InterPro" id="IPR010093">
    <property type="entry name" value="SinI_DNA-bd"/>
</dbReference>
<dbReference type="GO" id="GO:0003677">
    <property type="term" value="F:DNA binding"/>
    <property type="evidence" value="ECO:0007669"/>
    <property type="project" value="InterPro"/>
</dbReference>
<dbReference type="Proteomes" id="UP000019591">
    <property type="component" value="Plasmid EAL2_808p"/>
</dbReference>
<proteinExistence type="predicted"/>
<dbReference type="KEGG" id="eac:EAL2_808p03020"/>
<keyword evidence="4" id="KW-1185">Reference proteome</keyword>
<gene>
    <name evidence="3" type="ORF">EAL2_808p03020</name>
</gene>
<dbReference type="PANTHER" id="PTHR38431:SF1">
    <property type="entry name" value="BLL2305 PROTEIN"/>
    <property type="match status" value="1"/>
</dbReference>
<dbReference type="PANTHER" id="PTHR38431">
    <property type="entry name" value="BLL2305 PROTEIN"/>
    <property type="match status" value="1"/>
</dbReference>
<dbReference type="Pfam" id="PF12727">
    <property type="entry name" value="PBP_like"/>
    <property type="match status" value="1"/>
</dbReference>
<feature type="domain" description="PBP" evidence="1">
    <location>
        <begin position="101"/>
        <end position="291"/>
    </location>
</feature>
<dbReference type="Pfam" id="PF12728">
    <property type="entry name" value="HTH_17"/>
    <property type="match status" value="1"/>
</dbReference>
<organism evidence="3 4">
    <name type="scientific">Peptoclostridium acidaminophilum DSM 3953</name>
    <dbReference type="NCBI Taxonomy" id="1286171"/>
    <lineage>
        <taxon>Bacteria</taxon>
        <taxon>Bacillati</taxon>
        <taxon>Bacillota</taxon>
        <taxon>Clostridia</taxon>
        <taxon>Peptostreptococcales</taxon>
        <taxon>Peptoclostridiaceae</taxon>
        <taxon>Peptoclostridium</taxon>
    </lineage>
</organism>
<dbReference type="NCBIfam" id="TIGR01764">
    <property type="entry name" value="excise"/>
    <property type="match status" value="1"/>
</dbReference>